<dbReference type="InterPro" id="IPR036179">
    <property type="entry name" value="Ig-like_dom_sf"/>
</dbReference>
<keyword evidence="1" id="KW-0677">Repeat</keyword>
<dbReference type="CDD" id="cd00063">
    <property type="entry name" value="FN3"/>
    <property type="match status" value="1"/>
</dbReference>
<gene>
    <name evidence="5" type="ORF">FF38_02526</name>
</gene>
<dbReference type="SMART" id="SM00060">
    <property type="entry name" value="FN3"/>
    <property type="match status" value="1"/>
</dbReference>
<dbReference type="GO" id="GO:0008046">
    <property type="term" value="F:axon guidance receptor activity"/>
    <property type="evidence" value="ECO:0007669"/>
    <property type="project" value="TreeGrafter"/>
</dbReference>
<evidence type="ECO:0000313" key="5">
    <source>
        <dbReference type="EMBL" id="KNC25324.1"/>
    </source>
</evidence>
<name>A0A0L0C1N0_LUCCU</name>
<accession>A0A0L0C1N0</accession>
<evidence type="ECO:0000259" key="4">
    <source>
        <dbReference type="PROSITE" id="PS50835"/>
    </source>
</evidence>
<dbReference type="EMBL" id="JRES01001125">
    <property type="protein sequence ID" value="KNC25324.1"/>
    <property type="molecule type" value="Genomic_DNA"/>
</dbReference>
<reference evidence="5 6" key="1">
    <citation type="journal article" date="2015" name="Nat. Commun.">
        <title>Lucilia cuprina genome unlocks parasitic fly biology to underpin future interventions.</title>
        <authorList>
            <person name="Anstead C.A."/>
            <person name="Korhonen P.K."/>
            <person name="Young N.D."/>
            <person name="Hall R.S."/>
            <person name="Jex A.R."/>
            <person name="Murali S.C."/>
            <person name="Hughes D.S."/>
            <person name="Lee S.F."/>
            <person name="Perry T."/>
            <person name="Stroehlein A.J."/>
            <person name="Ansell B.R."/>
            <person name="Breugelmans B."/>
            <person name="Hofmann A."/>
            <person name="Qu J."/>
            <person name="Dugan S."/>
            <person name="Lee S.L."/>
            <person name="Chao H."/>
            <person name="Dinh H."/>
            <person name="Han Y."/>
            <person name="Doddapaneni H.V."/>
            <person name="Worley K.C."/>
            <person name="Muzny D.M."/>
            <person name="Ioannidis P."/>
            <person name="Waterhouse R.M."/>
            <person name="Zdobnov E.M."/>
            <person name="James P.J."/>
            <person name="Bagnall N.H."/>
            <person name="Kotze A.C."/>
            <person name="Gibbs R.A."/>
            <person name="Richards S."/>
            <person name="Batterham P."/>
            <person name="Gasser R.B."/>
        </authorList>
    </citation>
    <scope>NUCLEOTIDE SEQUENCE [LARGE SCALE GENOMIC DNA]</scope>
    <source>
        <strain evidence="5 6">LS</strain>
        <tissue evidence="5">Full body</tissue>
    </source>
</reference>
<evidence type="ECO:0000313" key="6">
    <source>
        <dbReference type="Proteomes" id="UP000037069"/>
    </source>
</evidence>
<dbReference type="SMART" id="SM00409">
    <property type="entry name" value="IG"/>
    <property type="match status" value="3"/>
</dbReference>
<dbReference type="AlphaFoldDB" id="A0A0L0C1N0"/>
<dbReference type="InterPro" id="IPR013783">
    <property type="entry name" value="Ig-like_fold"/>
</dbReference>
<dbReference type="GO" id="GO:0007156">
    <property type="term" value="P:homophilic cell adhesion via plasma membrane adhesion molecules"/>
    <property type="evidence" value="ECO:0007669"/>
    <property type="project" value="TreeGrafter"/>
</dbReference>
<dbReference type="OrthoDB" id="10062932at2759"/>
<evidence type="ECO:0000256" key="3">
    <source>
        <dbReference type="SAM" id="MobiDB-lite"/>
    </source>
</evidence>
<dbReference type="CDD" id="cd00096">
    <property type="entry name" value="Ig"/>
    <property type="match status" value="1"/>
</dbReference>
<dbReference type="InterPro" id="IPR050958">
    <property type="entry name" value="Cell_Adh-Cytoskel_Orgn"/>
</dbReference>
<dbReference type="OMA" id="DHYVNAV"/>
<dbReference type="Proteomes" id="UP000037069">
    <property type="component" value="Unassembled WGS sequence"/>
</dbReference>
<dbReference type="FunFam" id="2.60.40.10:FF:002326">
    <property type="entry name" value="GH03113p"/>
    <property type="match status" value="1"/>
</dbReference>
<keyword evidence="6" id="KW-1185">Reference proteome</keyword>
<evidence type="ECO:0000256" key="2">
    <source>
        <dbReference type="ARBA" id="ARBA00023319"/>
    </source>
</evidence>
<feature type="region of interest" description="Disordered" evidence="3">
    <location>
        <begin position="466"/>
        <end position="486"/>
    </location>
</feature>
<dbReference type="InterPro" id="IPR036116">
    <property type="entry name" value="FN3_sf"/>
</dbReference>
<feature type="domain" description="Ig-like" evidence="4">
    <location>
        <begin position="234"/>
        <end position="337"/>
    </location>
</feature>
<dbReference type="InterPro" id="IPR013098">
    <property type="entry name" value="Ig_I-set"/>
</dbReference>
<comment type="caution">
    <text evidence="5">The sequence shown here is derived from an EMBL/GenBank/DDBJ whole genome shotgun (WGS) entry which is preliminary data.</text>
</comment>
<dbReference type="Pfam" id="PF07679">
    <property type="entry name" value="I-set"/>
    <property type="match status" value="1"/>
</dbReference>
<dbReference type="GO" id="GO:0005886">
    <property type="term" value="C:plasma membrane"/>
    <property type="evidence" value="ECO:0007669"/>
    <property type="project" value="TreeGrafter"/>
</dbReference>
<dbReference type="InterPro" id="IPR003599">
    <property type="entry name" value="Ig_sub"/>
</dbReference>
<dbReference type="InterPro" id="IPR003961">
    <property type="entry name" value="FN3_dom"/>
</dbReference>
<dbReference type="GO" id="GO:0030424">
    <property type="term" value="C:axon"/>
    <property type="evidence" value="ECO:0007669"/>
    <property type="project" value="TreeGrafter"/>
</dbReference>
<dbReference type="InterPro" id="IPR013106">
    <property type="entry name" value="Ig_V-set"/>
</dbReference>
<dbReference type="Gene3D" id="2.60.40.10">
    <property type="entry name" value="Immunoglobulins"/>
    <property type="match status" value="4"/>
</dbReference>
<dbReference type="GO" id="GO:0050808">
    <property type="term" value="P:synapse organization"/>
    <property type="evidence" value="ECO:0007669"/>
    <property type="project" value="TreeGrafter"/>
</dbReference>
<dbReference type="InterPro" id="IPR007110">
    <property type="entry name" value="Ig-like_dom"/>
</dbReference>
<organism evidence="5 6">
    <name type="scientific">Lucilia cuprina</name>
    <name type="common">Green bottle fly</name>
    <name type="synonym">Australian sheep blowfly</name>
    <dbReference type="NCBI Taxonomy" id="7375"/>
    <lineage>
        <taxon>Eukaryota</taxon>
        <taxon>Metazoa</taxon>
        <taxon>Ecdysozoa</taxon>
        <taxon>Arthropoda</taxon>
        <taxon>Hexapoda</taxon>
        <taxon>Insecta</taxon>
        <taxon>Pterygota</taxon>
        <taxon>Neoptera</taxon>
        <taxon>Endopterygota</taxon>
        <taxon>Diptera</taxon>
        <taxon>Brachycera</taxon>
        <taxon>Muscomorpha</taxon>
        <taxon>Oestroidea</taxon>
        <taxon>Calliphoridae</taxon>
        <taxon>Luciliinae</taxon>
        <taxon>Lucilia</taxon>
    </lineage>
</organism>
<proteinExistence type="predicted"/>
<dbReference type="Pfam" id="PF07686">
    <property type="entry name" value="V-set"/>
    <property type="match status" value="1"/>
</dbReference>
<dbReference type="InterPro" id="IPR003598">
    <property type="entry name" value="Ig_sub2"/>
</dbReference>
<dbReference type="PROSITE" id="PS50835">
    <property type="entry name" value="IG_LIKE"/>
    <property type="match status" value="3"/>
</dbReference>
<dbReference type="PANTHER" id="PTHR45080">
    <property type="entry name" value="CONTACTIN 5"/>
    <property type="match status" value="1"/>
</dbReference>
<dbReference type="GO" id="GO:0043025">
    <property type="term" value="C:neuronal cell body"/>
    <property type="evidence" value="ECO:0007669"/>
    <property type="project" value="TreeGrafter"/>
</dbReference>
<protein>
    <recommendedName>
        <fullName evidence="4">Ig-like domain-containing protein</fullName>
    </recommendedName>
</protein>
<dbReference type="Pfam" id="PF00041">
    <property type="entry name" value="fn3"/>
    <property type="match status" value="1"/>
</dbReference>
<evidence type="ECO:0000256" key="1">
    <source>
        <dbReference type="ARBA" id="ARBA00022737"/>
    </source>
</evidence>
<sequence>MLKKKPLATTEMNFITKFCYLIINLTLLNRIKAQELNLVPNDELYSRDFYTVPTTVKTYENDNVLLPCGYKLPYLSVRWLKEEDFLLESPRSEPVFMERLHLLANGSLEVMNVQAEDTGKYYCEIITSTGKALQPHAIEVQYAPRISTTPSGYIELPIGAVLEIICEAEGVPQPAVSWVHNNETIIDYLVGNRQIHIVEIKSRNMSGNIECIGQNGVGGQAVSDGVELVVLFPPEIRTLRKIYYSKIGGRLQLECYVESAPLAKVRWFHAVKPIIYGSFFGRQDSEELSPNQTTTQRYYSDMKHSLIVKNAREIDMGMYECRAENTIGVQSAYMEVTFRPMPCTFKISPDMQSPTAHILVWQTESYSPIIEFKLKFRQVPSDSSFVYSTTTTVTAQYAAEWTELTIPSSISIGPIYTTTYTLHGLHPASIYQVVVLARNHYGWSDSSKILRFATGGEVEFPNYSTESDKFDESNDEASNSAAIDDNNDLMNNKTIEEVAENTIDPYKDLKLYATMTLYPSTGSRFSNNCGSWRQYLSAIVVIIAYKLYLH</sequence>
<dbReference type="PANTHER" id="PTHR45080:SF4">
    <property type="entry name" value="GH03113P"/>
    <property type="match status" value="1"/>
</dbReference>
<feature type="domain" description="Ig-like" evidence="4">
    <location>
        <begin position="144"/>
        <end position="227"/>
    </location>
</feature>
<dbReference type="STRING" id="7375.A0A0L0C1N0"/>
<dbReference type="SUPFAM" id="SSF49265">
    <property type="entry name" value="Fibronectin type III"/>
    <property type="match status" value="1"/>
</dbReference>
<dbReference type="Pfam" id="PF13927">
    <property type="entry name" value="Ig_3"/>
    <property type="match status" value="1"/>
</dbReference>
<feature type="domain" description="Ig-like" evidence="4">
    <location>
        <begin position="40"/>
        <end position="134"/>
    </location>
</feature>
<dbReference type="SMART" id="SM00408">
    <property type="entry name" value="IGc2"/>
    <property type="match status" value="3"/>
</dbReference>
<dbReference type="SUPFAM" id="SSF48726">
    <property type="entry name" value="Immunoglobulin"/>
    <property type="match status" value="3"/>
</dbReference>
<keyword evidence="2" id="KW-0393">Immunoglobulin domain</keyword>